<dbReference type="HOGENOM" id="CLU_027402_34_1_11"/>
<dbReference type="SUPFAM" id="SSF46689">
    <property type="entry name" value="Homeodomain-like"/>
    <property type="match status" value="1"/>
</dbReference>
<dbReference type="OrthoDB" id="52928at2"/>
<dbReference type="EMBL" id="CP002045">
    <property type="protein sequence ID" value="ADH93006.1"/>
    <property type="molecule type" value="Genomic_DNA"/>
</dbReference>
<protein>
    <submittedName>
        <fullName evidence="2">Transposase IS3/IS911 family protein</fullName>
    </submittedName>
</protein>
<reference evidence="2 4" key="1">
    <citation type="journal article" date="2010" name="Stand. Genomic Sci.">
        <title>Complete genome sequence of Arcanobacterium haemolyticum type strain (11018).</title>
        <authorList>
            <person name="Yasawong M."/>
            <person name="Teshima H."/>
            <person name="Lapidus A."/>
            <person name="Nolan M."/>
            <person name="Lucas S."/>
            <person name="Glavina Del Rio T."/>
            <person name="Tice H."/>
            <person name="Cheng J."/>
            <person name="Bruce D."/>
            <person name="Detter C."/>
            <person name="Tapia R."/>
            <person name="Han C."/>
            <person name="Goodwin L."/>
            <person name="Pitluck S."/>
            <person name="Liolios K."/>
            <person name="Ivanova N."/>
            <person name="Mavromatis K."/>
            <person name="Mikhailova N."/>
            <person name="Pati A."/>
            <person name="Chen A."/>
            <person name="Palaniappan K."/>
            <person name="Land M."/>
            <person name="Hauser L."/>
            <person name="Chang Y."/>
            <person name="Jeffries C."/>
            <person name="Rohde M."/>
            <person name="Sikorski J."/>
            <person name="Pukall R."/>
            <person name="Goker M."/>
            <person name="Woyke T."/>
            <person name="Bristow J."/>
            <person name="Eisen J."/>
            <person name="Markowitz V."/>
            <person name="Hugenholtz P."/>
            <person name="Kyrpides N."/>
            <person name="Klenk H."/>
        </authorList>
    </citation>
    <scope>NUCLEOTIDE SEQUENCE [LARGE SCALE GENOMIC DNA]</scope>
    <source>
        <strain evidence="4">ATCC 9345 / DSM 20595 / CCUG 17215 / LMG 16163 / NBRC 15585 / NCTC 8452 / 11018</strain>
        <strain evidence="2">DSM 20595</strain>
    </source>
</reference>
<dbReference type="PANTHER" id="PTHR33609:SF1">
    <property type="entry name" value="TRANSPOSASE"/>
    <property type="match status" value="1"/>
</dbReference>
<reference evidence="2" key="2">
    <citation type="submission" date="2010-05" db="EMBL/GenBank/DDBJ databases">
        <title>The complete genome of Arcanobacterium haemolyticum DSM 20595.</title>
        <authorList>
            <consortium name="US DOE Joint Genome Institute (JGI-PGF)"/>
            <person name="Lucas S."/>
            <person name="Copeland A."/>
            <person name="Lapidus A."/>
            <person name="Glavina del Rio T."/>
            <person name="Dalin E."/>
            <person name="Tice H."/>
            <person name="Bruce D."/>
            <person name="Goodwin L."/>
            <person name="Pitluck S."/>
            <person name="Kyrpides N."/>
            <person name="Mavromatis K."/>
            <person name="Mikhailova N."/>
            <person name="Teshima H."/>
            <person name="Brettin T."/>
            <person name="Detter J.C."/>
            <person name="Tapia R."/>
            <person name="Han C."/>
            <person name="Larimer F."/>
            <person name="Land M."/>
            <person name="Hauser L."/>
            <person name="Markowitz V."/>
            <person name="Cheng J.-F."/>
            <person name="Hugenholtz P."/>
            <person name="Woyke T."/>
            <person name="Wu D."/>
            <person name="Pukall R."/>
            <person name="Gehrich-Schroeter G."/>
            <person name="Schneider S."/>
            <person name="Klenk H.-P."/>
            <person name="Eisen J.A."/>
        </authorList>
    </citation>
    <scope>NUCLEOTIDE SEQUENCE</scope>
    <source>
        <strain evidence="2">DSM 20595</strain>
    </source>
</reference>
<dbReference type="KEGG" id="ahe:Arch_1301"/>
<dbReference type="Gene3D" id="1.10.10.60">
    <property type="entry name" value="Homeodomain-like"/>
    <property type="match status" value="1"/>
</dbReference>
<evidence type="ECO:0000313" key="4">
    <source>
        <dbReference type="Proteomes" id="UP000000376"/>
    </source>
</evidence>
<dbReference type="InterPro" id="IPR009057">
    <property type="entry name" value="Homeodomain-like_sf"/>
</dbReference>
<dbReference type="GO" id="GO:0004803">
    <property type="term" value="F:transposase activity"/>
    <property type="evidence" value="ECO:0007669"/>
    <property type="project" value="InterPro"/>
</dbReference>
<accession>D7BK26</accession>
<dbReference type="PANTHER" id="PTHR33609">
    <property type="entry name" value="LOW CALCIUM RESPONSE LOCUS PROTEIN S"/>
    <property type="match status" value="1"/>
</dbReference>
<dbReference type="eggNOG" id="COG2963">
    <property type="taxonomic scope" value="Bacteria"/>
</dbReference>
<dbReference type="Proteomes" id="UP000000376">
    <property type="component" value="Chromosome"/>
</dbReference>
<name>D7BK26_ARCHD</name>
<keyword evidence="4" id="KW-1185">Reference proteome</keyword>
<evidence type="ECO:0000313" key="3">
    <source>
        <dbReference type="EMBL" id="ADH93008.1"/>
    </source>
</evidence>
<dbReference type="AlphaFoldDB" id="D7BK26"/>
<sequence>MPHLWGGENGDMVKKFSKHTPEQIARKLDKARELKDSGSTTAQILTELGISEATLHRWQTTYGSMTKSEAKELQRLREENTRLKRLLGQAELEKAALKELAEGNF</sequence>
<evidence type="ECO:0000256" key="1">
    <source>
        <dbReference type="SAM" id="Coils"/>
    </source>
</evidence>
<proteinExistence type="predicted"/>
<dbReference type="GO" id="GO:0003677">
    <property type="term" value="F:DNA binding"/>
    <property type="evidence" value="ECO:0007669"/>
    <property type="project" value="InterPro"/>
</dbReference>
<dbReference type="InterPro" id="IPR052546">
    <property type="entry name" value="Transposase_8_domain"/>
</dbReference>
<gene>
    <name evidence="2" type="ordered locus">Arch_1301</name>
    <name evidence="3" type="ordered locus">Arch_1305</name>
</gene>
<feature type="coiled-coil region" evidence="1">
    <location>
        <begin position="66"/>
        <end position="100"/>
    </location>
</feature>
<dbReference type="Pfam" id="PF01527">
    <property type="entry name" value="HTH_Tnp_1"/>
    <property type="match status" value="1"/>
</dbReference>
<dbReference type="InterPro" id="IPR002514">
    <property type="entry name" value="Transposase_8"/>
</dbReference>
<dbReference type="EMBL" id="CP002045">
    <property type="protein sequence ID" value="ADH93008.1"/>
    <property type="molecule type" value="Genomic_DNA"/>
</dbReference>
<organism evidence="2 4">
    <name type="scientific">Arcanobacterium haemolyticum (strain ATCC 9345 / DSM 20595 / CCM 5947 / CCUG 17215 / LMG 16163 / NBRC 15585 / NCTC 8452 / 11018)</name>
    <dbReference type="NCBI Taxonomy" id="644284"/>
    <lineage>
        <taxon>Bacteria</taxon>
        <taxon>Bacillati</taxon>
        <taxon>Actinomycetota</taxon>
        <taxon>Actinomycetes</taxon>
        <taxon>Actinomycetales</taxon>
        <taxon>Actinomycetaceae</taxon>
        <taxon>Arcanobacterium</taxon>
    </lineage>
</organism>
<keyword evidence="1" id="KW-0175">Coiled coil</keyword>
<dbReference type="KEGG" id="ahe:Arch_1305"/>
<evidence type="ECO:0000313" key="2">
    <source>
        <dbReference type="EMBL" id="ADH93006.1"/>
    </source>
</evidence>
<dbReference type="GO" id="GO:0006313">
    <property type="term" value="P:DNA transposition"/>
    <property type="evidence" value="ECO:0007669"/>
    <property type="project" value="InterPro"/>
</dbReference>